<dbReference type="Proteomes" id="UP001562065">
    <property type="component" value="Unassembled WGS sequence"/>
</dbReference>
<keyword evidence="4 5" id="KW-0560">Oxidoreductase</keyword>
<feature type="domain" description="NADPH-dependent 7-cyano-7-deazaguanine reductase N-terminal" evidence="6">
    <location>
        <begin position="16"/>
        <end position="125"/>
    </location>
</feature>
<dbReference type="PIRSF" id="PIRSF004750">
    <property type="entry name" value="Nitrile_oxidored_YqcD_prd"/>
    <property type="match status" value="1"/>
</dbReference>
<gene>
    <name evidence="5 7" type="primary">queF</name>
    <name evidence="7" type="ORF">AB5I84_09030</name>
</gene>
<comment type="subcellular location">
    <subcellularLocation>
        <location evidence="5">Cytoplasm</location>
    </subcellularLocation>
</comment>
<keyword evidence="1 5" id="KW-0963">Cytoplasm</keyword>
<dbReference type="HAMAP" id="MF_00817">
    <property type="entry name" value="QueF_type2"/>
    <property type="match status" value="1"/>
</dbReference>
<dbReference type="PANTHER" id="PTHR34354">
    <property type="entry name" value="NADPH-DEPENDENT 7-CYANO-7-DEAZAGUANINE REDUCTASE"/>
    <property type="match status" value="1"/>
</dbReference>
<feature type="active site" description="Thioimide intermediate" evidence="5">
    <location>
        <position position="182"/>
    </location>
</feature>
<comment type="function">
    <text evidence="5">Catalyzes the NADPH-dependent reduction of 7-cyano-7-deazaguanine (preQ0) to 7-aminomethyl-7-deazaguanine (preQ1).</text>
</comment>
<keyword evidence="8" id="KW-1185">Reference proteome</keyword>
<dbReference type="EMBL" id="JBGCUO010000001">
    <property type="protein sequence ID" value="MEY1662288.1"/>
    <property type="molecule type" value="Genomic_DNA"/>
</dbReference>
<name>A0ABV4AHI4_9GAMM</name>
<feature type="binding site" evidence="5">
    <location>
        <begin position="250"/>
        <end position="251"/>
    </location>
    <ligand>
        <name>NADPH</name>
        <dbReference type="ChEBI" id="CHEBI:57783"/>
    </ligand>
</feature>
<proteinExistence type="inferred from homology"/>
<dbReference type="InterPro" id="IPR029500">
    <property type="entry name" value="QueF"/>
</dbReference>
<dbReference type="Gene3D" id="3.30.1130.10">
    <property type="match status" value="2"/>
</dbReference>
<comment type="catalytic activity">
    <reaction evidence="5">
        <text>7-aminomethyl-7-carbaguanine + 2 NADP(+) = 7-cyano-7-carbaguanine + 2 NADPH + 3 H(+)</text>
        <dbReference type="Rhea" id="RHEA:13409"/>
        <dbReference type="ChEBI" id="CHEBI:15378"/>
        <dbReference type="ChEBI" id="CHEBI:45075"/>
        <dbReference type="ChEBI" id="CHEBI:57783"/>
        <dbReference type="ChEBI" id="CHEBI:58349"/>
        <dbReference type="ChEBI" id="CHEBI:58703"/>
        <dbReference type="EC" id="1.7.1.13"/>
    </reaction>
</comment>
<protein>
    <recommendedName>
        <fullName evidence="5">NADPH-dependent 7-cyano-7-deazaguanine reductase</fullName>
        <ecNumber evidence="5">1.7.1.13</ecNumber>
    </recommendedName>
    <alternativeName>
        <fullName evidence="5">7-cyano-7-carbaguanine reductase</fullName>
    </alternativeName>
    <alternativeName>
        <fullName evidence="5">NADPH-dependent nitrile oxidoreductase</fullName>
    </alternativeName>
    <alternativeName>
        <fullName evidence="5">PreQ(0) reductase</fullName>
    </alternativeName>
</protein>
<reference evidence="7 8" key="1">
    <citation type="submission" date="2024-07" db="EMBL/GenBank/DDBJ databases">
        <authorList>
            <person name="Ren Q."/>
        </authorList>
    </citation>
    <scope>NUCLEOTIDE SEQUENCE [LARGE SCALE GENOMIC DNA]</scope>
    <source>
        <strain evidence="7 8">REN37</strain>
    </source>
</reference>
<evidence type="ECO:0000313" key="7">
    <source>
        <dbReference type="EMBL" id="MEY1662288.1"/>
    </source>
</evidence>
<feature type="binding site" evidence="5">
    <location>
        <begin position="82"/>
        <end position="84"/>
    </location>
    <ligand>
        <name>substrate</name>
    </ligand>
</feature>
<dbReference type="RefSeq" id="WP_369455524.1">
    <property type="nucleotide sequence ID" value="NZ_JBGCUO010000001.1"/>
</dbReference>
<feature type="active site" description="Proton donor" evidence="5">
    <location>
        <position position="189"/>
    </location>
</feature>
<dbReference type="EC" id="1.7.1.13" evidence="5"/>
<evidence type="ECO:0000256" key="3">
    <source>
        <dbReference type="ARBA" id="ARBA00022857"/>
    </source>
</evidence>
<dbReference type="InterPro" id="IPR016428">
    <property type="entry name" value="QueF_type2"/>
</dbReference>
<evidence type="ECO:0000256" key="1">
    <source>
        <dbReference type="ARBA" id="ARBA00022490"/>
    </source>
</evidence>
<evidence type="ECO:0000256" key="2">
    <source>
        <dbReference type="ARBA" id="ARBA00022785"/>
    </source>
</evidence>
<dbReference type="SUPFAM" id="SSF55620">
    <property type="entry name" value="Tetrahydrobiopterin biosynthesis enzymes-like"/>
    <property type="match status" value="1"/>
</dbReference>
<evidence type="ECO:0000256" key="5">
    <source>
        <dbReference type="HAMAP-Rule" id="MF_00817"/>
    </source>
</evidence>
<dbReference type="Pfam" id="PF14489">
    <property type="entry name" value="QueF"/>
    <property type="match status" value="1"/>
</dbReference>
<dbReference type="InterPro" id="IPR050084">
    <property type="entry name" value="NADPH_dep_7-cyano-7-deazaG_red"/>
</dbReference>
<dbReference type="InterPro" id="IPR029139">
    <property type="entry name" value="QueF_N"/>
</dbReference>
<dbReference type="Pfam" id="PF14819">
    <property type="entry name" value="QueF_N"/>
    <property type="match status" value="1"/>
</dbReference>
<keyword evidence="3 5" id="KW-0521">NADP</keyword>
<feature type="binding site" evidence="5">
    <location>
        <begin position="221"/>
        <end position="222"/>
    </location>
    <ligand>
        <name>substrate</name>
    </ligand>
</feature>
<dbReference type="NCBIfam" id="TIGR03138">
    <property type="entry name" value="QueF"/>
    <property type="match status" value="1"/>
</dbReference>
<sequence length="274" mass="30538">MAQLFADSPLGRHSEYIDTYTPALLHPIARSLARESLGLSAALPFKGVDVWTAFELSWLDQHGRPQVMMAECQVPCDTPNLIESKSFKLYLNSFANSTFVDADAVRQLLVQDLSAAAGGPVAVELWSLDEALLTLPMSSGGLCVDQLPATLSQYQHDPSLLRCNDGPLQDTTLCSHLLRSRCPVTQQPDWATVQVHYRGAPIDPTSFLAYVVSFRNHIGFHEQVIEQMFLDIQQQCRPQSLSVYGRFTRRGGLDINPFRSSEAHPAPRFRVVRQ</sequence>
<feature type="binding site" evidence="5">
    <location>
        <begin position="84"/>
        <end position="85"/>
    </location>
    <ligand>
        <name>NADPH</name>
        <dbReference type="ChEBI" id="CHEBI:57783"/>
    </ligand>
</feature>
<dbReference type="PANTHER" id="PTHR34354:SF1">
    <property type="entry name" value="NADPH-DEPENDENT 7-CYANO-7-DEAZAGUANINE REDUCTASE"/>
    <property type="match status" value="1"/>
</dbReference>
<organism evidence="7 8">
    <name type="scientific">Isoalcanivorax beigongshangi</name>
    <dbReference type="NCBI Taxonomy" id="3238810"/>
    <lineage>
        <taxon>Bacteria</taxon>
        <taxon>Pseudomonadati</taxon>
        <taxon>Pseudomonadota</taxon>
        <taxon>Gammaproteobacteria</taxon>
        <taxon>Oceanospirillales</taxon>
        <taxon>Alcanivoracaceae</taxon>
        <taxon>Isoalcanivorax</taxon>
    </lineage>
</organism>
<evidence type="ECO:0000313" key="8">
    <source>
        <dbReference type="Proteomes" id="UP001562065"/>
    </source>
</evidence>
<dbReference type="InterPro" id="IPR043133">
    <property type="entry name" value="GTP-CH-I_C/QueF"/>
</dbReference>
<accession>A0ABV4AHI4</accession>
<comment type="similarity">
    <text evidence="5">Belongs to the GTP cyclohydrolase I family. QueF type 2 subfamily.</text>
</comment>
<keyword evidence="2 5" id="KW-0671">Queuosine biosynthesis</keyword>
<evidence type="ECO:0000256" key="4">
    <source>
        <dbReference type="ARBA" id="ARBA00023002"/>
    </source>
</evidence>
<comment type="pathway">
    <text evidence="5">tRNA modification; tRNA-queuosine biosynthesis.</text>
</comment>
<comment type="subunit">
    <text evidence="5">Homodimer.</text>
</comment>
<evidence type="ECO:0000259" key="6">
    <source>
        <dbReference type="Pfam" id="PF14819"/>
    </source>
</evidence>
<dbReference type="GO" id="GO:0033739">
    <property type="term" value="F:preQ1 synthase activity"/>
    <property type="evidence" value="ECO:0007669"/>
    <property type="project" value="UniProtKB-EC"/>
</dbReference>
<comment type="caution">
    <text evidence="7">The sequence shown here is derived from an EMBL/GenBank/DDBJ whole genome shotgun (WGS) entry which is preliminary data.</text>
</comment>